<name>A0A8V0XI37_CHICK</name>
<evidence type="ECO:0000313" key="2">
    <source>
        <dbReference type="Ensembl" id="ENSGALP00010003960.1"/>
    </source>
</evidence>
<feature type="region of interest" description="Disordered" evidence="1">
    <location>
        <begin position="99"/>
        <end position="122"/>
    </location>
</feature>
<reference evidence="2" key="2">
    <citation type="submission" date="2025-08" db="UniProtKB">
        <authorList>
            <consortium name="Ensembl"/>
        </authorList>
    </citation>
    <scope>IDENTIFICATION</scope>
    <source>
        <strain evidence="2">broiler</strain>
    </source>
</reference>
<feature type="compositionally biased region" description="Polar residues" evidence="1">
    <location>
        <begin position="112"/>
        <end position="122"/>
    </location>
</feature>
<dbReference type="GeneTree" id="ENSGT00960000190658"/>
<proteinExistence type="predicted"/>
<evidence type="ECO:0000256" key="1">
    <source>
        <dbReference type="SAM" id="MobiDB-lite"/>
    </source>
</evidence>
<dbReference type="AlphaFoldDB" id="A0A8V0XI37"/>
<dbReference type="Ensembl" id="ENSGALT00010006406.1">
    <property type="protein sequence ID" value="ENSGALP00010003960.1"/>
    <property type="gene ID" value="ENSGALG00010002767.1"/>
</dbReference>
<keyword evidence="3" id="KW-1185">Reference proteome</keyword>
<reference evidence="2" key="3">
    <citation type="submission" date="2025-09" db="UniProtKB">
        <authorList>
            <consortium name="Ensembl"/>
        </authorList>
    </citation>
    <scope>IDENTIFICATION</scope>
    <source>
        <strain evidence="2">broiler</strain>
    </source>
</reference>
<evidence type="ECO:0000313" key="3">
    <source>
        <dbReference type="Proteomes" id="UP000000539"/>
    </source>
</evidence>
<organism evidence="2 3">
    <name type="scientific">Gallus gallus</name>
    <name type="common">Chicken</name>
    <dbReference type="NCBI Taxonomy" id="9031"/>
    <lineage>
        <taxon>Eukaryota</taxon>
        <taxon>Metazoa</taxon>
        <taxon>Chordata</taxon>
        <taxon>Craniata</taxon>
        <taxon>Vertebrata</taxon>
        <taxon>Euteleostomi</taxon>
        <taxon>Archelosauria</taxon>
        <taxon>Archosauria</taxon>
        <taxon>Dinosauria</taxon>
        <taxon>Saurischia</taxon>
        <taxon>Theropoda</taxon>
        <taxon>Coelurosauria</taxon>
        <taxon>Aves</taxon>
        <taxon>Neognathae</taxon>
        <taxon>Galloanserae</taxon>
        <taxon>Galliformes</taxon>
        <taxon>Phasianidae</taxon>
        <taxon>Phasianinae</taxon>
        <taxon>Gallus</taxon>
    </lineage>
</organism>
<reference evidence="2" key="1">
    <citation type="submission" date="2020-11" db="EMBL/GenBank/DDBJ databases">
        <title>Gallus gallus (Chicken) genome, bGalGal1, GRCg7b, maternal haplotype autosomes + Z &amp; W.</title>
        <authorList>
            <person name="Warren W."/>
            <person name="Formenti G."/>
            <person name="Fedrigo O."/>
            <person name="Haase B."/>
            <person name="Mountcastle J."/>
            <person name="Balacco J."/>
            <person name="Tracey A."/>
            <person name="Schneider V."/>
            <person name="Okimoto R."/>
            <person name="Cheng H."/>
            <person name="Hawken R."/>
            <person name="Howe K."/>
            <person name="Jarvis E.D."/>
        </authorList>
    </citation>
    <scope>NUCLEOTIDE SEQUENCE [LARGE SCALE GENOMIC DNA]</scope>
    <source>
        <strain evidence="2">Broiler</strain>
    </source>
</reference>
<accession>A0A8V0XI37</accession>
<protein>
    <submittedName>
        <fullName evidence="2">Uncharacterized protein</fullName>
    </submittedName>
</protein>
<sequence>MHTMEACLRALEAFISPSAATASLASCVASASAAITLCMATGILTSLISTRATLIPHCSVALSRIALETNTVARKRARGEQEELCGIYHATSTEGKADYRKMEPYQGAGTHSGMSTAGTPAL</sequence>
<dbReference type="Proteomes" id="UP000000539">
    <property type="component" value="Chromosome 1"/>
</dbReference>